<organism evidence="2 3">
    <name type="scientific">Angomonas deanei</name>
    <dbReference type="NCBI Taxonomy" id="59799"/>
    <lineage>
        <taxon>Eukaryota</taxon>
        <taxon>Discoba</taxon>
        <taxon>Euglenozoa</taxon>
        <taxon>Kinetoplastea</taxon>
        <taxon>Metakinetoplastina</taxon>
        <taxon>Trypanosomatida</taxon>
        <taxon>Trypanosomatidae</taxon>
        <taxon>Strigomonadinae</taxon>
        <taxon>Angomonas</taxon>
    </lineage>
</organism>
<name>A0A7G2CIU1_9TRYP</name>
<sequence length="204" mass="19925">MLRRTVVVGGLFVTIAAAQGGECGAGVPAGCLTCATADGTDCNACKEGYVANAPLCDTCDEGYVLSAGACVQCTEIDPNCKTCTPGDSSSTAATCATCNNDSPPTSGEQCPSAGPACGPGNAEVENCATCTEEGGDVCATCTAATDVVSQGKCVACTTIVAGCATCTADADSSSTAATCATCGNGSAPDIRRAVPQRRAGVCLW</sequence>
<evidence type="ECO:0008006" key="4">
    <source>
        <dbReference type="Google" id="ProtNLM"/>
    </source>
</evidence>
<evidence type="ECO:0000313" key="2">
    <source>
        <dbReference type="EMBL" id="CAD2219295.1"/>
    </source>
</evidence>
<proteinExistence type="predicted"/>
<dbReference type="InterPro" id="IPR009030">
    <property type="entry name" value="Growth_fac_rcpt_cys_sf"/>
</dbReference>
<protein>
    <recommendedName>
        <fullName evidence="4">Surface antigen-like protein</fullName>
    </recommendedName>
</protein>
<reference evidence="2 3" key="1">
    <citation type="submission" date="2020-08" db="EMBL/GenBank/DDBJ databases">
        <authorList>
            <person name="Newling K."/>
            <person name="Davey J."/>
            <person name="Forrester S."/>
        </authorList>
    </citation>
    <scope>NUCLEOTIDE SEQUENCE [LARGE SCALE GENOMIC DNA]</scope>
    <source>
        <strain evidence="3">Crithidia deanei Carvalho (ATCC PRA-265)</strain>
    </source>
</reference>
<dbReference type="EMBL" id="LR877157">
    <property type="protein sequence ID" value="CAD2219295.1"/>
    <property type="molecule type" value="Genomic_DNA"/>
</dbReference>
<dbReference type="AlphaFoldDB" id="A0A7G2CIU1"/>
<keyword evidence="3" id="KW-1185">Reference proteome</keyword>
<dbReference type="SUPFAM" id="SSF57184">
    <property type="entry name" value="Growth factor receptor domain"/>
    <property type="match status" value="1"/>
</dbReference>
<evidence type="ECO:0000313" key="3">
    <source>
        <dbReference type="Proteomes" id="UP000515908"/>
    </source>
</evidence>
<gene>
    <name evidence="2" type="ORF">ADEAN_000680000</name>
</gene>
<dbReference type="Proteomes" id="UP000515908">
    <property type="component" value="Chromosome 13"/>
</dbReference>
<evidence type="ECO:0000256" key="1">
    <source>
        <dbReference type="SAM" id="SignalP"/>
    </source>
</evidence>
<dbReference type="VEuPathDB" id="TriTrypDB:ADEAN_000680000"/>
<feature type="signal peptide" evidence="1">
    <location>
        <begin position="1"/>
        <end position="20"/>
    </location>
</feature>
<keyword evidence="1" id="KW-0732">Signal</keyword>
<feature type="chain" id="PRO_5028988959" description="Surface antigen-like protein" evidence="1">
    <location>
        <begin position="21"/>
        <end position="204"/>
    </location>
</feature>
<accession>A0A7G2CIU1</accession>